<dbReference type="Proteomes" id="UP000245396">
    <property type="component" value="Unassembled WGS sequence"/>
</dbReference>
<accession>A0A316BX40</accession>
<protein>
    <submittedName>
        <fullName evidence="1">Uncharacterized protein</fullName>
    </submittedName>
</protein>
<dbReference type="AlphaFoldDB" id="A0A316BX40"/>
<sequence length="105" mass="11469">MQPHNQRTTRGDHGFDIGAWENEGGALGRSIINHNYGRRVEGDRSWTVYHVFSGVPAVVGGRLMTGLERGEATATMIGLNARNALKRKQLAEAARSRLTQAGDKP</sequence>
<gene>
    <name evidence="1" type="ORF">C7441_11617</name>
</gene>
<organism evidence="1 2">
    <name type="scientific">Pseudaminobacter salicylatoxidans</name>
    <dbReference type="NCBI Taxonomy" id="93369"/>
    <lineage>
        <taxon>Bacteria</taxon>
        <taxon>Pseudomonadati</taxon>
        <taxon>Pseudomonadota</taxon>
        <taxon>Alphaproteobacteria</taxon>
        <taxon>Hyphomicrobiales</taxon>
        <taxon>Phyllobacteriaceae</taxon>
        <taxon>Pseudaminobacter</taxon>
    </lineage>
</organism>
<dbReference type="EMBL" id="QGGG01000016">
    <property type="protein sequence ID" value="PWJ78352.1"/>
    <property type="molecule type" value="Genomic_DNA"/>
</dbReference>
<evidence type="ECO:0000313" key="1">
    <source>
        <dbReference type="EMBL" id="PWJ78352.1"/>
    </source>
</evidence>
<name>A0A316BX40_PSESE</name>
<keyword evidence="2" id="KW-1185">Reference proteome</keyword>
<evidence type="ECO:0000313" key="2">
    <source>
        <dbReference type="Proteomes" id="UP000245396"/>
    </source>
</evidence>
<dbReference type="OrthoDB" id="8096922at2"/>
<reference evidence="1 2" key="1">
    <citation type="submission" date="2018-05" db="EMBL/GenBank/DDBJ databases">
        <title>Genomic Encyclopedia of Type Strains, Phase IV (KMG-IV): sequencing the most valuable type-strain genomes for metagenomic binning, comparative biology and taxonomic classification.</title>
        <authorList>
            <person name="Goeker M."/>
        </authorList>
    </citation>
    <scope>NUCLEOTIDE SEQUENCE [LARGE SCALE GENOMIC DNA]</scope>
    <source>
        <strain evidence="1 2">DSM 6986</strain>
    </source>
</reference>
<comment type="caution">
    <text evidence="1">The sequence shown here is derived from an EMBL/GenBank/DDBJ whole genome shotgun (WGS) entry which is preliminary data.</text>
</comment>
<proteinExistence type="predicted"/>